<dbReference type="PROSITE" id="PS50082">
    <property type="entry name" value="WD_REPEATS_2"/>
    <property type="match status" value="9"/>
</dbReference>
<dbReference type="PANTHER" id="PTHR19854">
    <property type="entry name" value="TRANSDUCIN BETA-LIKE 3"/>
    <property type="match status" value="1"/>
</dbReference>
<dbReference type="PRINTS" id="PR00320">
    <property type="entry name" value="GPROTEINBRPT"/>
</dbReference>
<evidence type="ECO:0000256" key="4">
    <source>
        <dbReference type="ARBA" id="ARBA00023242"/>
    </source>
</evidence>
<dbReference type="STRING" id="307972.A0A2G8K5K0"/>
<dbReference type="GO" id="GO:0034511">
    <property type="term" value="F:U3 snoRNA binding"/>
    <property type="evidence" value="ECO:0007669"/>
    <property type="project" value="TreeGrafter"/>
</dbReference>
<accession>A0A2G8K5K0</accession>
<dbReference type="InterPro" id="IPR019775">
    <property type="entry name" value="WD40_repeat_CS"/>
</dbReference>
<dbReference type="InterPro" id="IPR015943">
    <property type="entry name" value="WD40/YVTN_repeat-like_dom_sf"/>
</dbReference>
<feature type="repeat" description="WD" evidence="5">
    <location>
        <begin position="449"/>
        <end position="490"/>
    </location>
</feature>
<name>A0A2G8K5K0_STIJA</name>
<keyword evidence="4" id="KW-0539">Nucleus</keyword>
<organism evidence="7 8">
    <name type="scientific">Stichopus japonicus</name>
    <name type="common">Sea cucumber</name>
    <dbReference type="NCBI Taxonomy" id="307972"/>
    <lineage>
        <taxon>Eukaryota</taxon>
        <taxon>Metazoa</taxon>
        <taxon>Echinodermata</taxon>
        <taxon>Eleutherozoa</taxon>
        <taxon>Echinozoa</taxon>
        <taxon>Holothuroidea</taxon>
        <taxon>Aspidochirotacea</taxon>
        <taxon>Aspidochirotida</taxon>
        <taxon>Stichopodidae</taxon>
        <taxon>Apostichopus</taxon>
    </lineage>
</organism>
<dbReference type="GO" id="GO:0000472">
    <property type="term" value="P:endonucleolytic cleavage to generate mature 5'-end of SSU-rRNA from (SSU-rRNA, 5.8S rRNA, LSU-rRNA)"/>
    <property type="evidence" value="ECO:0007669"/>
    <property type="project" value="TreeGrafter"/>
</dbReference>
<feature type="repeat" description="WD" evidence="5">
    <location>
        <begin position="98"/>
        <end position="131"/>
    </location>
</feature>
<dbReference type="PROSITE" id="PS00678">
    <property type="entry name" value="WD_REPEATS_1"/>
    <property type="match status" value="3"/>
</dbReference>
<dbReference type="SMART" id="SM00320">
    <property type="entry name" value="WD40"/>
    <property type="match status" value="11"/>
</dbReference>
<feature type="repeat" description="WD" evidence="5">
    <location>
        <begin position="407"/>
        <end position="448"/>
    </location>
</feature>
<evidence type="ECO:0000313" key="8">
    <source>
        <dbReference type="Proteomes" id="UP000230750"/>
    </source>
</evidence>
<evidence type="ECO:0000259" key="6">
    <source>
        <dbReference type="Pfam" id="PF08625"/>
    </source>
</evidence>
<evidence type="ECO:0000256" key="5">
    <source>
        <dbReference type="PROSITE-ProRule" id="PRU00221"/>
    </source>
</evidence>
<dbReference type="InterPro" id="IPR036322">
    <property type="entry name" value="WD40_repeat_dom_sf"/>
</dbReference>
<dbReference type="GO" id="GO:0030686">
    <property type="term" value="C:90S preribosome"/>
    <property type="evidence" value="ECO:0007669"/>
    <property type="project" value="TreeGrafter"/>
</dbReference>
<dbReference type="InterPro" id="IPR013934">
    <property type="entry name" value="Utp13_C"/>
</dbReference>
<gene>
    <name evidence="7" type="ORF">BSL78_19851</name>
</gene>
<evidence type="ECO:0000313" key="7">
    <source>
        <dbReference type="EMBL" id="PIK43290.1"/>
    </source>
</evidence>
<dbReference type="FunFam" id="2.130.10.10:FF:000230">
    <property type="entry name" value="Transducin beta-like protein 3"/>
    <property type="match status" value="1"/>
</dbReference>
<dbReference type="Pfam" id="PF08625">
    <property type="entry name" value="Utp13"/>
    <property type="match status" value="1"/>
</dbReference>
<dbReference type="PROSITE" id="PS50294">
    <property type="entry name" value="WD_REPEATS_REGION"/>
    <property type="match status" value="8"/>
</dbReference>
<keyword evidence="2 5" id="KW-0853">WD repeat</keyword>
<dbReference type="CDD" id="cd00200">
    <property type="entry name" value="WD40"/>
    <property type="match status" value="2"/>
</dbReference>
<sequence>MASLKTNFRVSSKIEAFYTGGKISVSKDGQYLFCPYGNNVNVLDTKTGRVIHTLKQEEGGEVTCLIISPDDEMLIVAYSSLLLKQWEWKQETCIRTWKAIHIAPVVSMAFDSTSTLLATGSSDSTIKVWDVIKQYCTHNLKGSQVVVNLLEFHPDPTKLLLFSASSDSVIRVWNLKTGKCEYQLTKHYSAVTSFSFNQDATLLFSTGRDSVVTIWDLNNFTARRTIPVFEPLEALLVLPNDKHSLSWHWIHLVNTLSLVVGKMVGNNDEILDVKFLGAGESHLAVASNSDQLRVFELSTLNCQILTGHTDIIIAIDVFKKGSMLVSSSKDNSVRLWQMNGEDNTLRCVAVGKGHTHSVLSVTASRLSRKFFVSGGEDMTFKVWRIPSELRKEAVSKDVTSLSVSFTEKAHDKSINSLAISPNDKLLATGSQDRSAKLWHLEQEKFLGSFRGHKRGIWCVQFSPTDQALATSSADGTIKIWSISDFTCVKTFEGHDASVLKVSFLSRGMQLLSSGSDGLLKLWTIKQNECIKTFDDHDDKVWAVTSTLEEDQVVTAGADSTIMVWQDMTLVEYEEKKEKEEEQVIREQQLSNLLHEKKFVKALGLAITLNQPFKVLTIVKTILDQPDGNEVLAKTVEKLSDDQTVLLLGFLQVWNTNAKHCPTPAGLIHYSEIMLIHGCDDIIKCQRSHRGPYSIHRTSCAENGPIVARPCSLIHLADNETSNKWTSTSGNYIMRNQLLTKYKCSTHI</sequence>
<evidence type="ECO:0000256" key="1">
    <source>
        <dbReference type="ARBA" id="ARBA00004604"/>
    </source>
</evidence>
<dbReference type="Gene3D" id="2.130.10.10">
    <property type="entry name" value="YVTN repeat-like/Quinoprotein amine dehydrogenase"/>
    <property type="match status" value="3"/>
</dbReference>
<feature type="repeat" description="WD" evidence="5">
    <location>
        <begin position="140"/>
        <end position="183"/>
    </location>
</feature>
<evidence type="ECO:0000256" key="2">
    <source>
        <dbReference type="ARBA" id="ARBA00022574"/>
    </source>
</evidence>
<dbReference type="InterPro" id="IPR011044">
    <property type="entry name" value="Quino_amine_DH_bsu"/>
</dbReference>
<feature type="repeat" description="WD" evidence="5">
    <location>
        <begin position="351"/>
        <end position="385"/>
    </location>
</feature>
<feature type="repeat" description="WD" evidence="5">
    <location>
        <begin position="305"/>
        <end position="346"/>
    </location>
</feature>
<reference evidence="7 8" key="1">
    <citation type="journal article" date="2017" name="PLoS Biol.">
        <title>The sea cucumber genome provides insights into morphological evolution and visceral regeneration.</title>
        <authorList>
            <person name="Zhang X."/>
            <person name="Sun L."/>
            <person name="Yuan J."/>
            <person name="Sun Y."/>
            <person name="Gao Y."/>
            <person name="Zhang L."/>
            <person name="Li S."/>
            <person name="Dai H."/>
            <person name="Hamel J.F."/>
            <person name="Liu C."/>
            <person name="Yu Y."/>
            <person name="Liu S."/>
            <person name="Lin W."/>
            <person name="Guo K."/>
            <person name="Jin S."/>
            <person name="Xu P."/>
            <person name="Storey K.B."/>
            <person name="Huan P."/>
            <person name="Zhang T."/>
            <person name="Zhou Y."/>
            <person name="Zhang J."/>
            <person name="Lin C."/>
            <person name="Li X."/>
            <person name="Xing L."/>
            <person name="Huo D."/>
            <person name="Sun M."/>
            <person name="Wang L."/>
            <person name="Mercier A."/>
            <person name="Li F."/>
            <person name="Yang H."/>
            <person name="Xiang J."/>
        </authorList>
    </citation>
    <scope>NUCLEOTIDE SEQUENCE [LARGE SCALE GENOMIC DNA]</scope>
    <source>
        <strain evidence="7">Shaxun</strain>
        <tissue evidence="7">Muscle</tissue>
    </source>
</reference>
<keyword evidence="3" id="KW-0677">Repeat</keyword>
<dbReference type="SUPFAM" id="SSF50969">
    <property type="entry name" value="YVTN repeat-like/Quinoprotein amine dehydrogenase"/>
    <property type="match status" value="1"/>
</dbReference>
<evidence type="ECO:0000256" key="3">
    <source>
        <dbReference type="ARBA" id="ARBA00022737"/>
    </source>
</evidence>
<dbReference type="GO" id="GO:0000480">
    <property type="term" value="P:endonucleolytic cleavage in 5'-ETS of tricistronic rRNA transcript (SSU-rRNA, 5.8S rRNA, LSU-rRNA)"/>
    <property type="evidence" value="ECO:0007669"/>
    <property type="project" value="TreeGrafter"/>
</dbReference>
<dbReference type="AlphaFoldDB" id="A0A2G8K5K0"/>
<dbReference type="InterPro" id="IPR020472">
    <property type="entry name" value="WD40_PAC1"/>
</dbReference>
<keyword evidence="8" id="KW-1185">Reference proteome</keyword>
<feature type="repeat" description="WD" evidence="5">
    <location>
        <begin position="184"/>
        <end position="225"/>
    </location>
</feature>
<dbReference type="PANTHER" id="PTHR19854:SF15">
    <property type="entry name" value="TRANSDUCIN BETA-LIKE PROTEIN 3"/>
    <property type="match status" value="1"/>
</dbReference>
<comment type="caution">
    <text evidence="7">The sequence shown here is derived from an EMBL/GenBank/DDBJ whole genome shotgun (WGS) entry which is preliminary data.</text>
</comment>
<comment type="subcellular location">
    <subcellularLocation>
        <location evidence="1">Nucleus</location>
        <location evidence="1">Nucleolus</location>
    </subcellularLocation>
</comment>
<protein>
    <submittedName>
        <fullName evidence="7">Putative transducin beta-like protein 3</fullName>
    </submittedName>
</protein>
<dbReference type="GO" id="GO:0032040">
    <property type="term" value="C:small-subunit processome"/>
    <property type="evidence" value="ECO:0007669"/>
    <property type="project" value="InterPro"/>
</dbReference>
<dbReference type="InterPro" id="IPR001680">
    <property type="entry name" value="WD40_rpt"/>
</dbReference>
<dbReference type="EMBL" id="MRZV01000862">
    <property type="protein sequence ID" value="PIK43290.1"/>
    <property type="molecule type" value="Genomic_DNA"/>
</dbReference>
<dbReference type="Proteomes" id="UP000230750">
    <property type="component" value="Unassembled WGS sequence"/>
</dbReference>
<dbReference type="Pfam" id="PF00400">
    <property type="entry name" value="WD40"/>
    <property type="match status" value="9"/>
</dbReference>
<dbReference type="OrthoDB" id="5414888at2759"/>
<proteinExistence type="predicted"/>
<feature type="repeat" description="WD" evidence="5">
    <location>
        <begin position="491"/>
        <end position="532"/>
    </location>
</feature>
<dbReference type="SUPFAM" id="SSF50978">
    <property type="entry name" value="WD40 repeat-like"/>
    <property type="match status" value="2"/>
</dbReference>
<feature type="repeat" description="WD" evidence="5">
    <location>
        <begin position="533"/>
        <end position="565"/>
    </location>
</feature>
<feature type="domain" description="U3 small nucleolar RNA-associated protein 13 C-terminal" evidence="6">
    <location>
        <begin position="586"/>
        <end position="668"/>
    </location>
</feature>